<accession>A0ABT6SJ51</accession>
<evidence type="ECO:0008006" key="4">
    <source>
        <dbReference type="Google" id="ProtNLM"/>
    </source>
</evidence>
<reference evidence="2 3" key="1">
    <citation type="submission" date="2023-05" db="EMBL/GenBank/DDBJ databases">
        <title>Draft genome sequence of Streptomyces sp. B-S-A6 isolated from a cave soil in Thailand.</title>
        <authorList>
            <person name="Chamroensaksri N."/>
            <person name="Muangham S."/>
        </authorList>
    </citation>
    <scope>NUCLEOTIDE SEQUENCE [LARGE SCALE GENOMIC DNA]</scope>
    <source>
        <strain evidence="2 3">B-S-A6</strain>
    </source>
</reference>
<evidence type="ECO:0000313" key="3">
    <source>
        <dbReference type="Proteomes" id="UP001223978"/>
    </source>
</evidence>
<comment type="caution">
    <text evidence="2">The sequence shown here is derived from an EMBL/GenBank/DDBJ whole genome shotgun (WGS) entry which is preliminary data.</text>
</comment>
<dbReference type="EMBL" id="JASCIQ010000042">
    <property type="protein sequence ID" value="MDI3408227.1"/>
    <property type="molecule type" value="Genomic_DNA"/>
</dbReference>
<feature type="region of interest" description="Disordered" evidence="1">
    <location>
        <begin position="1"/>
        <end position="45"/>
    </location>
</feature>
<organism evidence="2 3">
    <name type="scientific">Streptomyces cavernicola</name>
    <dbReference type="NCBI Taxonomy" id="3043613"/>
    <lineage>
        <taxon>Bacteria</taxon>
        <taxon>Bacillati</taxon>
        <taxon>Actinomycetota</taxon>
        <taxon>Actinomycetes</taxon>
        <taxon>Kitasatosporales</taxon>
        <taxon>Streptomycetaceae</taxon>
        <taxon>Streptomyces</taxon>
    </lineage>
</organism>
<gene>
    <name evidence="2" type="ORF">QIS96_30965</name>
</gene>
<feature type="compositionally biased region" description="Acidic residues" evidence="1">
    <location>
        <begin position="27"/>
        <end position="37"/>
    </location>
</feature>
<dbReference type="Proteomes" id="UP001223978">
    <property type="component" value="Unassembled WGS sequence"/>
</dbReference>
<proteinExistence type="predicted"/>
<feature type="compositionally biased region" description="Basic and acidic residues" evidence="1">
    <location>
        <begin position="1"/>
        <end position="11"/>
    </location>
</feature>
<dbReference type="RefSeq" id="WP_282546136.1">
    <property type="nucleotide sequence ID" value="NZ_JASCIQ010000042.1"/>
</dbReference>
<evidence type="ECO:0000256" key="1">
    <source>
        <dbReference type="SAM" id="MobiDB-lite"/>
    </source>
</evidence>
<evidence type="ECO:0000313" key="2">
    <source>
        <dbReference type="EMBL" id="MDI3408227.1"/>
    </source>
</evidence>
<sequence>MDEVLHKDARTPMHGLSGVPPLLLAGVDDDTDAEPEEPNIVRSID</sequence>
<name>A0ABT6SJ51_9ACTN</name>
<protein>
    <recommendedName>
        <fullName evidence="4">Albusnodin family lasso peptide</fullName>
    </recommendedName>
</protein>
<keyword evidence="3" id="KW-1185">Reference proteome</keyword>